<organism evidence="2 3">
    <name type="scientific">Morella rubra</name>
    <name type="common">Chinese bayberry</name>
    <dbReference type="NCBI Taxonomy" id="262757"/>
    <lineage>
        <taxon>Eukaryota</taxon>
        <taxon>Viridiplantae</taxon>
        <taxon>Streptophyta</taxon>
        <taxon>Embryophyta</taxon>
        <taxon>Tracheophyta</taxon>
        <taxon>Spermatophyta</taxon>
        <taxon>Magnoliopsida</taxon>
        <taxon>eudicotyledons</taxon>
        <taxon>Gunneridae</taxon>
        <taxon>Pentapetalae</taxon>
        <taxon>rosids</taxon>
        <taxon>fabids</taxon>
        <taxon>Fagales</taxon>
        <taxon>Myricaceae</taxon>
        <taxon>Morella</taxon>
    </lineage>
</organism>
<evidence type="ECO:0000256" key="1">
    <source>
        <dbReference type="SAM" id="SignalP"/>
    </source>
</evidence>
<evidence type="ECO:0000313" key="3">
    <source>
        <dbReference type="Proteomes" id="UP000516437"/>
    </source>
</evidence>
<sequence>MTIQTINLIFVALSLLALDAHADHSQVAPTSSNNIHPGLSDHDVITLSIGEVRRVRDFVQLVSIFSSTMTTINSPERVDLHNCLGGLSYSLSNVATSFHRLRAPANMKTRAQDVNSLKEMVGHIERLDNFCNDALNGVDSLIVQMLEKKLEDLSTLAYNAASRISRDTHLPSDPAFN</sequence>
<protein>
    <recommendedName>
        <fullName evidence="4">Pectinesterase inhibitor domain-containing protein</fullName>
    </recommendedName>
</protein>
<dbReference type="EMBL" id="RXIC02000021">
    <property type="protein sequence ID" value="KAB1219873.1"/>
    <property type="molecule type" value="Genomic_DNA"/>
</dbReference>
<comment type="caution">
    <text evidence="2">The sequence shown here is derived from an EMBL/GenBank/DDBJ whole genome shotgun (WGS) entry which is preliminary data.</text>
</comment>
<keyword evidence="3" id="KW-1185">Reference proteome</keyword>
<feature type="signal peptide" evidence="1">
    <location>
        <begin position="1"/>
        <end position="22"/>
    </location>
</feature>
<evidence type="ECO:0008006" key="4">
    <source>
        <dbReference type="Google" id="ProtNLM"/>
    </source>
</evidence>
<dbReference type="Proteomes" id="UP000516437">
    <property type="component" value="Chromosome 3"/>
</dbReference>
<proteinExistence type="predicted"/>
<feature type="chain" id="PRO_5025418571" description="Pectinesterase inhibitor domain-containing protein" evidence="1">
    <location>
        <begin position="23"/>
        <end position="177"/>
    </location>
</feature>
<reference evidence="2 3" key="1">
    <citation type="journal article" date="2019" name="Plant Biotechnol. J.">
        <title>The red bayberry genome and genetic basis of sex determination.</title>
        <authorList>
            <person name="Jia H.M."/>
            <person name="Jia H.J."/>
            <person name="Cai Q.L."/>
            <person name="Wang Y."/>
            <person name="Zhao H.B."/>
            <person name="Yang W.F."/>
            <person name="Wang G.Y."/>
            <person name="Li Y.H."/>
            <person name="Zhan D.L."/>
            <person name="Shen Y.T."/>
            <person name="Niu Q.F."/>
            <person name="Chang L."/>
            <person name="Qiu J."/>
            <person name="Zhao L."/>
            <person name="Xie H.B."/>
            <person name="Fu W.Y."/>
            <person name="Jin J."/>
            <person name="Li X.W."/>
            <person name="Jiao Y."/>
            <person name="Zhou C.C."/>
            <person name="Tu T."/>
            <person name="Chai C.Y."/>
            <person name="Gao J.L."/>
            <person name="Fan L.J."/>
            <person name="van de Weg E."/>
            <person name="Wang J.Y."/>
            <person name="Gao Z.S."/>
        </authorList>
    </citation>
    <scope>NUCLEOTIDE SEQUENCE [LARGE SCALE GENOMIC DNA]</scope>
    <source>
        <tissue evidence="2">Leaves</tissue>
    </source>
</reference>
<dbReference type="AlphaFoldDB" id="A0A6A1W4N1"/>
<keyword evidence="1" id="KW-0732">Signal</keyword>
<evidence type="ECO:0000313" key="2">
    <source>
        <dbReference type="EMBL" id="KAB1219873.1"/>
    </source>
</evidence>
<accession>A0A6A1W4N1</accession>
<gene>
    <name evidence="2" type="ORF">CJ030_MR3G009515</name>
</gene>
<dbReference type="OrthoDB" id="1744795at2759"/>
<name>A0A6A1W4N1_9ROSI</name>